<dbReference type="InterPro" id="IPR024775">
    <property type="entry name" value="DinB-like"/>
</dbReference>
<evidence type="ECO:0000256" key="3">
    <source>
        <dbReference type="ARBA" id="ARBA00022801"/>
    </source>
</evidence>
<evidence type="ECO:0000313" key="7">
    <source>
        <dbReference type="EMBL" id="EYB67999.1"/>
    </source>
</evidence>
<dbReference type="Pfam" id="PF12867">
    <property type="entry name" value="DinB_2"/>
    <property type="match status" value="1"/>
</dbReference>
<dbReference type="GO" id="GO:0008270">
    <property type="term" value="F:zinc ion binding"/>
    <property type="evidence" value="ECO:0007669"/>
    <property type="project" value="UniProtKB-UniRule"/>
</dbReference>
<comment type="function">
    <text evidence="5">Possible metal-dependent hydrolase.</text>
</comment>
<keyword evidence="2 5" id="KW-0479">Metal-binding</keyword>
<keyword evidence="3 5" id="KW-0378">Hydrolase</keyword>
<keyword evidence="1 5" id="KW-0963">Cytoplasm</keyword>
<sequence length="170" mass="18770">MTALRYPLGPLPQPLALTPQERAEATRAIGALPTELRAAVAGQSEAVLDTPYRDGGWTVRQVVHHLADSHLNAVVRLKLALTEENPAVKPYDEGRWAELPDIRLPLEPSLSLLDGLHARWAALLATLTPGQWAREWTHPAQGQTFTVDTLAAMYAWHGRHHVAHIRRVTG</sequence>
<evidence type="ECO:0000256" key="2">
    <source>
        <dbReference type="ARBA" id="ARBA00022723"/>
    </source>
</evidence>
<name>A0A016QQF9_9DEIO</name>
<dbReference type="GO" id="GO:0016787">
    <property type="term" value="F:hydrolase activity"/>
    <property type="evidence" value="ECO:0007669"/>
    <property type="project" value="UniProtKB-UniRule"/>
</dbReference>
<protein>
    <recommendedName>
        <fullName evidence="5">Putative metal-dependent hydrolase DEIPH_ctg030orf0039</fullName>
        <ecNumber evidence="5">3.-.-.-</ecNumber>
    </recommendedName>
</protein>
<organism evidence="7 8">
    <name type="scientific">Deinococcus phoenicis</name>
    <dbReference type="NCBI Taxonomy" id="1476583"/>
    <lineage>
        <taxon>Bacteria</taxon>
        <taxon>Thermotogati</taxon>
        <taxon>Deinococcota</taxon>
        <taxon>Deinococci</taxon>
        <taxon>Deinococcales</taxon>
        <taxon>Deinococcaceae</taxon>
        <taxon>Deinococcus</taxon>
    </lineage>
</organism>
<evidence type="ECO:0000259" key="6">
    <source>
        <dbReference type="Pfam" id="PF12867"/>
    </source>
</evidence>
<evidence type="ECO:0000313" key="8">
    <source>
        <dbReference type="Proteomes" id="UP000020492"/>
    </source>
</evidence>
<dbReference type="HAMAP" id="MF_01256">
    <property type="entry name" value="YfiT_hydrol"/>
    <property type="match status" value="1"/>
</dbReference>
<comment type="subunit">
    <text evidence="5">Homodimer.</text>
</comment>
<dbReference type="AlphaFoldDB" id="A0A016QQF9"/>
<gene>
    <name evidence="7" type="ORF">DEIPH_ctg030orf0039</name>
</gene>
<reference evidence="7 8" key="1">
    <citation type="submission" date="2014-03" db="EMBL/GenBank/DDBJ databases">
        <title>Draft genome sequence of Deinococcus phoenicis 1P10ME.</title>
        <authorList>
            <person name="Stepanov V.G."/>
            <person name="Vaishampayan P."/>
            <person name="Venkateswaran K."/>
            <person name="Fox G.E."/>
        </authorList>
    </citation>
    <scope>NUCLEOTIDE SEQUENCE [LARGE SCALE GENOMIC DNA]</scope>
    <source>
        <strain evidence="7 8">1P10ME</strain>
    </source>
</reference>
<feature type="binding site" evidence="5">
    <location>
        <position position="65"/>
    </location>
    <ligand>
        <name>Zn(2+)</name>
        <dbReference type="ChEBI" id="CHEBI:29105"/>
    </ligand>
</feature>
<dbReference type="InterPro" id="IPR034660">
    <property type="entry name" value="DinB/YfiT-like"/>
</dbReference>
<evidence type="ECO:0000256" key="5">
    <source>
        <dbReference type="HAMAP-Rule" id="MF_01256"/>
    </source>
</evidence>
<feature type="binding site" evidence="5">
    <location>
        <position position="157"/>
    </location>
    <ligand>
        <name>Zn(2+)</name>
        <dbReference type="ChEBI" id="CHEBI:29105"/>
    </ligand>
</feature>
<proteinExistence type="inferred from homology"/>
<dbReference type="PATRIC" id="fig|1476583.3.peg.1964"/>
<dbReference type="EC" id="3.-.-.-" evidence="5"/>
<evidence type="ECO:0000256" key="4">
    <source>
        <dbReference type="ARBA" id="ARBA00022833"/>
    </source>
</evidence>
<dbReference type="EMBL" id="JHAC01000030">
    <property type="protein sequence ID" value="EYB67999.1"/>
    <property type="molecule type" value="Genomic_DNA"/>
</dbReference>
<dbReference type="eggNOG" id="COG2318">
    <property type="taxonomic scope" value="Bacteria"/>
</dbReference>
<keyword evidence="8" id="KW-1185">Reference proteome</keyword>
<dbReference type="GO" id="GO:0005737">
    <property type="term" value="C:cytoplasm"/>
    <property type="evidence" value="ECO:0007669"/>
    <property type="project" value="UniProtKB-SubCell"/>
</dbReference>
<comment type="subcellular location">
    <subcellularLocation>
        <location evidence="5">Cytoplasm</location>
    </subcellularLocation>
</comment>
<dbReference type="Proteomes" id="UP000020492">
    <property type="component" value="Unassembled WGS sequence"/>
</dbReference>
<evidence type="ECO:0000256" key="1">
    <source>
        <dbReference type="ARBA" id="ARBA00022490"/>
    </source>
</evidence>
<dbReference type="STRING" id="1476583.DEIPH_ctg030orf0039"/>
<feature type="binding site" evidence="5">
    <location>
        <position position="161"/>
    </location>
    <ligand>
        <name>Zn(2+)</name>
        <dbReference type="ChEBI" id="CHEBI:29105"/>
    </ligand>
</feature>
<dbReference type="InterPro" id="IPR023774">
    <property type="entry name" value="Put_metal_dep_hydrolase_YfiT"/>
</dbReference>
<dbReference type="NCBIfam" id="NF009807">
    <property type="entry name" value="PRK13291.1"/>
    <property type="match status" value="1"/>
</dbReference>
<dbReference type="SUPFAM" id="SSF109854">
    <property type="entry name" value="DinB/YfiT-like putative metalloenzymes"/>
    <property type="match status" value="1"/>
</dbReference>
<dbReference type="RefSeq" id="WP_034357417.1">
    <property type="nucleotide sequence ID" value="NZ_JHAC01000030.1"/>
</dbReference>
<comment type="similarity">
    <text evidence="5">Belongs to the metal hydrolase YfiT family.</text>
</comment>
<comment type="cofactor">
    <cofactor evidence="5">
        <name>Zn(2+)</name>
        <dbReference type="ChEBI" id="CHEBI:29105"/>
    </cofactor>
    <text evidence="5">Binds 1 zinc ion per subunit.</text>
</comment>
<feature type="domain" description="DinB-like" evidence="6">
    <location>
        <begin position="33"/>
        <end position="165"/>
    </location>
</feature>
<accession>A0A016QQF9</accession>
<dbReference type="OrthoDB" id="9796039at2"/>
<dbReference type="Gene3D" id="1.20.120.450">
    <property type="entry name" value="dinb family like domain"/>
    <property type="match status" value="1"/>
</dbReference>
<comment type="caution">
    <text evidence="7">The sequence shown here is derived from an EMBL/GenBank/DDBJ whole genome shotgun (WGS) entry which is preliminary data.</text>
</comment>
<keyword evidence="4 5" id="KW-0862">Zinc</keyword>